<feature type="region of interest" description="Disordered" evidence="1">
    <location>
        <begin position="200"/>
        <end position="241"/>
    </location>
</feature>
<accession>A0A3L6S7V4</accession>
<feature type="region of interest" description="Disordered" evidence="1">
    <location>
        <begin position="315"/>
        <end position="337"/>
    </location>
</feature>
<protein>
    <submittedName>
        <fullName evidence="2">Uncharacterized protein</fullName>
    </submittedName>
</protein>
<name>A0A3L6S7V4_PANMI</name>
<feature type="compositionally biased region" description="Basic and acidic residues" evidence="1">
    <location>
        <begin position="212"/>
        <end position="233"/>
    </location>
</feature>
<dbReference type="AlphaFoldDB" id="A0A3L6S7V4"/>
<sequence length="337" mass="37570">MGLCSKDGSKVQINRYSHQCASRSRVLGTMAYQAWIAERTIPLLKKKPGIGSKEVQTILQDKYKIEINYQTVWYGRQRAADKLFGKWDDSFDWLYRFKTEIELRAPGSVVEIVTVTIDGHTLRAVYNSGWPNITDRNQWPEVDKGFKLYPPLGKKRVVGRQRKNRIPSCLERSGKAIRQVKCDGCGEKGHRRGSWKCHLTGKKRGKKSTKKKTVEAGRKKAKMDTTTEHDASKEATTPRTRAAVAREKAQAAAREAEAAQATARHAAEVAEAVAREAEGENQSVVARKAAAMGPDVAQATKTLGPTTRRRLAMETTPTEIATKEDDSKKKAIGYKAN</sequence>
<gene>
    <name evidence="2" type="ORF">C2845_PM02G27510</name>
</gene>
<dbReference type="OrthoDB" id="687931at2759"/>
<feature type="compositionally biased region" description="Basic residues" evidence="1">
    <location>
        <begin position="200"/>
        <end position="211"/>
    </location>
</feature>
<organism evidence="2 3">
    <name type="scientific">Panicum miliaceum</name>
    <name type="common">Proso millet</name>
    <name type="synonym">Broomcorn millet</name>
    <dbReference type="NCBI Taxonomy" id="4540"/>
    <lineage>
        <taxon>Eukaryota</taxon>
        <taxon>Viridiplantae</taxon>
        <taxon>Streptophyta</taxon>
        <taxon>Embryophyta</taxon>
        <taxon>Tracheophyta</taxon>
        <taxon>Spermatophyta</taxon>
        <taxon>Magnoliopsida</taxon>
        <taxon>Liliopsida</taxon>
        <taxon>Poales</taxon>
        <taxon>Poaceae</taxon>
        <taxon>PACMAD clade</taxon>
        <taxon>Panicoideae</taxon>
        <taxon>Panicodae</taxon>
        <taxon>Paniceae</taxon>
        <taxon>Panicinae</taxon>
        <taxon>Panicum</taxon>
        <taxon>Panicum sect. Panicum</taxon>
    </lineage>
</organism>
<evidence type="ECO:0000256" key="1">
    <source>
        <dbReference type="SAM" id="MobiDB-lite"/>
    </source>
</evidence>
<evidence type="ECO:0000313" key="2">
    <source>
        <dbReference type="EMBL" id="RLN16694.1"/>
    </source>
</evidence>
<dbReference type="EMBL" id="PQIB02000005">
    <property type="protein sequence ID" value="RLN16694.1"/>
    <property type="molecule type" value="Genomic_DNA"/>
</dbReference>
<comment type="caution">
    <text evidence="2">The sequence shown here is derived from an EMBL/GenBank/DDBJ whole genome shotgun (WGS) entry which is preliminary data.</text>
</comment>
<reference evidence="3" key="1">
    <citation type="journal article" date="2019" name="Nat. Commun.">
        <title>The genome of broomcorn millet.</title>
        <authorList>
            <person name="Zou C."/>
            <person name="Miki D."/>
            <person name="Li D."/>
            <person name="Tang Q."/>
            <person name="Xiao L."/>
            <person name="Rajput S."/>
            <person name="Deng P."/>
            <person name="Jia W."/>
            <person name="Huang R."/>
            <person name="Zhang M."/>
            <person name="Sun Y."/>
            <person name="Hu J."/>
            <person name="Fu X."/>
            <person name="Schnable P.S."/>
            <person name="Li F."/>
            <person name="Zhang H."/>
            <person name="Feng B."/>
            <person name="Zhu X."/>
            <person name="Liu R."/>
            <person name="Schnable J.C."/>
            <person name="Zhu J.-K."/>
            <person name="Zhang H."/>
        </authorList>
    </citation>
    <scope>NUCLEOTIDE SEQUENCE [LARGE SCALE GENOMIC DNA]</scope>
</reference>
<proteinExistence type="predicted"/>
<dbReference type="Proteomes" id="UP000275267">
    <property type="component" value="Unassembled WGS sequence"/>
</dbReference>
<keyword evidence="3" id="KW-1185">Reference proteome</keyword>
<evidence type="ECO:0000313" key="3">
    <source>
        <dbReference type="Proteomes" id="UP000275267"/>
    </source>
</evidence>